<organism evidence="2 3">
    <name type="scientific">Ditylenchus dipsaci</name>
    <dbReference type="NCBI Taxonomy" id="166011"/>
    <lineage>
        <taxon>Eukaryota</taxon>
        <taxon>Metazoa</taxon>
        <taxon>Ecdysozoa</taxon>
        <taxon>Nematoda</taxon>
        <taxon>Chromadorea</taxon>
        <taxon>Rhabditida</taxon>
        <taxon>Tylenchina</taxon>
        <taxon>Tylenchomorpha</taxon>
        <taxon>Sphaerularioidea</taxon>
        <taxon>Anguinidae</taxon>
        <taxon>Anguininae</taxon>
        <taxon>Ditylenchus</taxon>
    </lineage>
</organism>
<dbReference type="AlphaFoldDB" id="A0A915DEL2"/>
<name>A0A915DEL2_9BILA</name>
<sequence length="373" mass="41606">MSTLSSPTQSTISLLNTQSNRGNMRSLSSSSASMQRRQPRPSYQLNESTSAHGVFHYPFHKEGETDYSFLGREWLFKELYQTAVLEKAPVTLILGANGSGKSAVLNQLVLNSPFFIKWGTNADTVDSGIVVGSTGSQTSLNSSTNFSSRNYEWLRMVACRVIAFHTCHLYCASTCSIPEFIRNICSYMCASPILRPYTERICSDDRLYLLSTNEAASLEVDPVELFRLLVIQPLAQLNVNQLKWESCCLFTNKPHLNGKTGNETADTETCLIVLIDGVDEAGFHRNDGDESIGWLLKQTSGEFPPWLRFIVTSSTVAPFMGWICAPSGWTMWRWTKECCETLDSSLTTTSLSFQLWKKECVSADVAPATRKMV</sequence>
<evidence type="ECO:0000313" key="2">
    <source>
        <dbReference type="Proteomes" id="UP000887574"/>
    </source>
</evidence>
<dbReference type="WBParaSite" id="jg19104">
    <property type="protein sequence ID" value="jg19104"/>
    <property type="gene ID" value="jg19104"/>
</dbReference>
<evidence type="ECO:0000313" key="3">
    <source>
        <dbReference type="WBParaSite" id="jg19104"/>
    </source>
</evidence>
<dbReference type="Proteomes" id="UP000887574">
    <property type="component" value="Unplaced"/>
</dbReference>
<keyword evidence="2" id="KW-1185">Reference proteome</keyword>
<feature type="compositionally biased region" description="Polar residues" evidence="1">
    <location>
        <begin position="1"/>
        <end position="18"/>
    </location>
</feature>
<proteinExistence type="predicted"/>
<evidence type="ECO:0000256" key="1">
    <source>
        <dbReference type="SAM" id="MobiDB-lite"/>
    </source>
</evidence>
<protein>
    <submittedName>
        <fullName evidence="3">Uncharacterized protein</fullName>
    </submittedName>
</protein>
<dbReference type="SUPFAM" id="SSF52540">
    <property type="entry name" value="P-loop containing nucleoside triphosphate hydrolases"/>
    <property type="match status" value="1"/>
</dbReference>
<accession>A0A915DEL2</accession>
<feature type="region of interest" description="Disordered" evidence="1">
    <location>
        <begin position="1"/>
        <end position="45"/>
    </location>
</feature>
<dbReference type="InterPro" id="IPR027417">
    <property type="entry name" value="P-loop_NTPase"/>
</dbReference>
<feature type="compositionally biased region" description="Low complexity" evidence="1">
    <location>
        <begin position="19"/>
        <end position="42"/>
    </location>
</feature>
<reference evidence="3" key="1">
    <citation type="submission" date="2022-11" db="UniProtKB">
        <authorList>
            <consortium name="WormBaseParasite"/>
        </authorList>
    </citation>
    <scope>IDENTIFICATION</scope>
</reference>